<proteinExistence type="predicted"/>
<reference evidence="1 2" key="1">
    <citation type="submission" date="2018-01" db="EMBL/GenBank/DDBJ databases">
        <title>Bacillus asahii Genome sequencing and assembly.</title>
        <authorList>
            <person name="Jiang H."/>
            <person name="Feng Y."/>
            <person name="Zhao F."/>
            <person name="Lin X."/>
        </authorList>
    </citation>
    <scope>NUCLEOTIDE SEQUENCE [LARGE SCALE GENOMIC DNA]</scope>
    <source>
        <strain evidence="1 2">OM18</strain>
    </source>
</reference>
<name>A0A3Q9RKT4_9BACI</name>
<dbReference type="AlphaFoldDB" id="A0A3Q9RKT4"/>
<evidence type="ECO:0000313" key="1">
    <source>
        <dbReference type="EMBL" id="AZV44037.1"/>
    </source>
</evidence>
<accession>A0A3Q9RKT4</accession>
<dbReference type="KEGG" id="pasa:BAOM_3428"/>
<sequence>MEKKELLILENSEKSVDLNDVICLDEWENEGGRIVRLVE</sequence>
<dbReference type="EMBL" id="CP026095">
    <property type="protein sequence ID" value="AZV44037.1"/>
    <property type="molecule type" value="Genomic_DNA"/>
</dbReference>
<gene>
    <name evidence="1" type="ORF">BAOM_3428</name>
</gene>
<organism evidence="1 2">
    <name type="scientific">Peribacillus asahii</name>
    <dbReference type="NCBI Taxonomy" id="228899"/>
    <lineage>
        <taxon>Bacteria</taxon>
        <taxon>Bacillati</taxon>
        <taxon>Bacillota</taxon>
        <taxon>Bacilli</taxon>
        <taxon>Bacillales</taxon>
        <taxon>Bacillaceae</taxon>
        <taxon>Peribacillus</taxon>
    </lineage>
</organism>
<dbReference type="Proteomes" id="UP000283095">
    <property type="component" value="Chromosome"/>
</dbReference>
<protein>
    <submittedName>
        <fullName evidence="1">Uncharacterized protein</fullName>
    </submittedName>
</protein>
<evidence type="ECO:0000313" key="2">
    <source>
        <dbReference type="Proteomes" id="UP000283095"/>
    </source>
</evidence>